<reference evidence="1" key="1">
    <citation type="submission" date="2020-04" db="EMBL/GenBank/DDBJ databases">
        <title>Genome Assembly and Annotation of Botryosphaeria dothidea sdau 11-99, a Latent Pathogen of Apple Fruit Ring Rot in China.</title>
        <authorList>
            <person name="Yu C."/>
            <person name="Diao Y."/>
            <person name="Lu Q."/>
            <person name="Zhao J."/>
            <person name="Cui S."/>
            <person name="Peng C."/>
            <person name="He B."/>
            <person name="Liu H."/>
        </authorList>
    </citation>
    <scope>NUCLEOTIDE SEQUENCE [LARGE SCALE GENOMIC DNA]</scope>
    <source>
        <strain evidence="1">Sdau11-99</strain>
    </source>
</reference>
<sequence length="237" mass="26149">MREIYSKADRVLVLDDILEEVSTAFAAKDFLFMQQESFTDLSDMISLSSVSYAVCWRWTSHLEDETICLAGMLRRDVSKLLELKDSEERMVAFLTGFEKLPAVIVFSAITRLQSPCYRWVPKSFMGIGTSAVVQWRRKSAVCTPAGLQVVFPGLWLHERPKIRMTKHGDESFLVASEGGEIINCVAPGEAKTIACDSGGFTPDQLAIILQDSLNEDGTPKSRSAALVTVDDADGGCL</sequence>
<dbReference type="Proteomes" id="UP000572817">
    <property type="component" value="Unassembled WGS sequence"/>
</dbReference>
<name>A0A8H4J177_9PEZI</name>
<dbReference type="AlphaFoldDB" id="A0A8H4J177"/>
<protein>
    <submittedName>
        <fullName evidence="1">Uncharacterized protein</fullName>
    </submittedName>
</protein>
<evidence type="ECO:0000313" key="2">
    <source>
        <dbReference type="Proteomes" id="UP000572817"/>
    </source>
</evidence>
<proteinExistence type="predicted"/>
<keyword evidence="2" id="KW-1185">Reference proteome</keyword>
<dbReference type="PANTHER" id="PTHR39596:SF3">
    <property type="entry name" value="HETEROKARYON INCOMPATIBILITY DOMAIN-CONTAINING PROTEIN"/>
    <property type="match status" value="1"/>
</dbReference>
<accession>A0A8H4J177</accession>
<comment type="caution">
    <text evidence="1">The sequence shown here is derived from an EMBL/GenBank/DDBJ whole genome shotgun (WGS) entry which is preliminary data.</text>
</comment>
<dbReference type="PANTHER" id="PTHR39596">
    <property type="match status" value="1"/>
</dbReference>
<dbReference type="EMBL" id="WWBZ02000010">
    <property type="protein sequence ID" value="KAF4311316.1"/>
    <property type="molecule type" value="Genomic_DNA"/>
</dbReference>
<organism evidence="1 2">
    <name type="scientific">Botryosphaeria dothidea</name>
    <dbReference type="NCBI Taxonomy" id="55169"/>
    <lineage>
        <taxon>Eukaryota</taxon>
        <taxon>Fungi</taxon>
        <taxon>Dikarya</taxon>
        <taxon>Ascomycota</taxon>
        <taxon>Pezizomycotina</taxon>
        <taxon>Dothideomycetes</taxon>
        <taxon>Dothideomycetes incertae sedis</taxon>
        <taxon>Botryosphaeriales</taxon>
        <taxon>Botryosphaeriaceae</taxon>
        <taxon>Botryosphaeria</taxon>
    </lineage>
</organism>
<evidence type="ECO:0000313" key="1">
    <source>
        <dbReference type="EMBL" id="KAF4311316.1"/>
    </source>
</evidence>
<gene>
    <name evidence="1" type="ORF">GTA08_BOTSDO13135</name>
</gene>